<sequence length="84" mass="9143">MLTTIVVGLLVFGVVLTNLLFGGVMRGTTNWQELLTQVLLGGVLLVLDVQGLLSLEAFDARLARECYGPSERELLQQRISQLAA</sequence>
<evidence type="ECO:0000313" key="3">
    <source>
        <dbReference type="Proteomes" id="UP000600946"/>
    </source>
</evidence>
<accession>A0ABQ3ATX7</accession>
<proteinExistence type="predicted"/>
<name>A0ABQ3ATX7_9ACTN</name>
<evidence type="ECO:0000256" key="1">
    <source>
        <dbReference type="SAM" id="Phobius"/>
    </source>
</evidence>
<dbReference type="GeneID" id="96294715"/>
<organism evidence="2 3">
    <name type="scientific">Streptomyces xanthochromogenes</name>
    <dbReference type="NCBI Taxonomy" id="67384"/>
    <lineage>
        <taxon>Bacteria</taxon>
        <taxon>Bacillati</taxon>
        <taxon>Actinomycetota</taxon>
        <taxon>Actinomycetes</taxon>
        <taxon>Kitasatosporales</taxon>
        <taxon>Streptomycetaceae</taxon>
        <taxon>Streptomyces</taxon>
    </lineage>
</organism>
<reference evidence="3" key="1">
    <citation type="journal article" date="2019" name="Int. J. Syst. Evol. Microbiol.">
        <title>The Global Catalogue of Microorganisms (GCM) 10K type strain sequencing project: providing services to taxonomists for standard genome sequencing and annotation.</title>
        <authorList>
            <consortium name="The Broad Institute Genomics Platform"/>
            <consortium name="The Broad Institute Genome Sequencing Center for Infectious Disease"/>
            <person name="Wu L."/>
            <person name="Ma J."/>
        </authorList>
    </citation>
    <scope>NUCLEOTIDE SEQUENCE [LARGE SCALE GENOMIC DNA]</scope>
    <source>
        <strain evidence="3">JCM 4594</strain>
    </source>
</reference>
<keyword evidence="1" id="KW-0472">Membrane</keyword>
<evidence type="ECO:0000313" key="2">
    <source>
        <dbReference type="EMBL" id="GGY64059.1"/>
    </source>
</evidence>
<keyword evidence="1" id="KW-0812">Transmembrane</keyword>
<dbReference type="Proteomes" id="UP000600946">
    <property type="component" value="Unassembled WGS sequence"/>
</dbReference>
<keyword evidence="1" id="KW-1133">Transmembrane helix</keyword>
<feature type="transmembrane region" description="Helical" evidence="1">
    <location>
        <begin position="38"/>
        <end position="55"/>
    </location>
</feature>
<protein>
    <submittedName>
        <fullName evidence="2">Uncharacterized protein</fullName>
    </submittedName>
</protein>
<dbReference type="RefSeq" id="WP_161258403.1">
    <property type="nucleotide sequence ID" value="NZ_BMUU01000017.1"/>
</dbReference>
<gene>
    <name evidence="2" type="ORF">GCM10010326_68440</name>
</gene>
<dbReference type="EMBL" id="BMUU01000017">
    <property type="protein sequence ID" value="GGY64059.1"/>
    <property type="molecule type" value="Genomic_DNA"/>
</dbReference>
<keyword evidence="3" id="KW-1185">Reference proteome</keyword>
<comment type="caution">
    <text evidence="2">The sequence shown here is derived from an EMBL/GenBank/DDBJ whole genome shotgun (WGS) entry which is preliminary data.</text>
</comment>